<dbReference type="Proteomes" id="UP001583177">
    <property type="component" value="Unassembled WGS sequence"/>
</dbReference>
<protein>
    <recommendedName>
        <fullName evidence="3">Ecp2 effector protein domain-containing protein</fullName>
    </recommendedName>
</protein>
<accession>A0ABR3X6P0</accession>
<evidence type="ECO:0000313" key="1">
    <source>
        <dbReference type="EMBL" id="KAL1871424.1"/>
    </source>
</evidence>
<keyword evidence="2" id="KW-1185">Reference proteome</keyword>
<gene>
    <name evidence="1" type="ORF">Daus18300_004791</name>
</gene>
<dbReference type="EMBL" id="JAWRVE010000033">
    <property type="protein sequence ID" value="KAL1871424.1"/>
    <property type="molecule type" value="Genomic_DNA"/>
</dbReference>
<comment type="caution">
    <text evidence="1">The sequence shown here is derived from an EMBL/GenBank/DDBJ whole genome shotgun (WGS) entry which is preliminary data.</text>
</comment>
<evidence type="ECO:0000313" key="2">
    <source>
        <dbReference type="Proteomes" id="UP001583177"/>
    </source>
</evidence>
<proteinExistence type="predicted"/>
<sequence>MKVSPIFTTSMLAFAGSIQASNGMDLETRAVEPAYCTWEFMDLGAYWLIRAKGAENIGTICHHFWNGLKQFGAACMVHRPNSCGPGKHNETDLDLRFKTSHACQVGMVHSAFWEGTENKYGSISCIQKDNRDHPPAAE</sequence>
<organism evidence="1 2">
    <name type="scientific">Diaporthe australafricana</name>
    <dbReference type="NCBI Taxonomy" id="127596"/>
    <lineage>
        <taxon>Eukaryota</taxon>
        <taxon>Fungi</taxon>
        <taxon>Dikarya</taxon>
        <taxon>Ascomycota</taxon>
        <taxon>Pezizomycotina</taxon>
        <taxon>Sordariomycetes</taxon>
        <taxon>Sordariomycetidae</taxon>
        <taxon>Diaporthales</taxon>
        <taxon>Diaporthaceae</taxon>
        <taxon>Diaporthe</taxon>
    </lineage>
</organism>
<reference evidence="1 2" key="1">
    <citation type="journal article" date="2024" name="IMA Fungus">
        <title>IMA Genome - F19 : A genome assembly and annotation guide to empower mycologists, including annotated draft genome sequences of Ceratocystis pirilliformis, Diaporthe australafricana, Fusarium ophioides, Paecilomyces lecythidis, and Sporothrix stenoceras.</title>
        <authorList>
            <person name="Aylward J."/>
            <person name="Wilson A.M."/>
            <person name="Visagie C.M."/>
            <person name="Spraker J."/>
            <person name="Barnes I."/>
            <person name="Buitendag C."/>
            <person name="Ceriani C."/>
            <person name="Del Mar Angel L."/>
            <person name="du Plessis D."/>
            <person name="Fuchs T."/>
            <person name="Gasser K."/>
            <person name="Kramer D."/>
            <person name="Li W."/>
            <person name="Munsamy K."/>
            <person name="Piso A."/>
            <person name="Price J.L."/>
            <person name="Sonnekus B."/>
            <person name="Thomas C."/>
            <person name="van der Nest A."/>
            <person name="van Dijk A."/>
            <person name="van Heerden A."/>
            <person name="van Vuuren N."/>
            <person name="Yilmaz N."/>
            <person name="Duong T.A."/>
            <person name="van der Merwe N.A."/>
            <person name="Wingfield M.J."/>
            <person name="Wingfield B.D."/>
        </authorList>
    </citation>
    <scope>NUCLEOTIDE SEQUENCE [LARGE SCALE GENOMIC DNA]</scope>
    <source>
        <strain evidence="1 2">CMW 18300</strain>
    </source>
</reference>
<name>A0ABR3X6P0_9PEZI</name>
<evidence type="ECO:0008006" key="3">
    <source>
        <dbReference type="Google" id="ProtNLM"/>
    </source>
</evidence>